<gene>
    <name evidence="1" type="ORF">AVEN_73466_1</name>
</gene>
<evidence type="ECO:0000313" key="2">
    <source>
        <dbReference type="Proteomes" id="UP000499080"/>
    </source>
</evidence>
<evidence type="ECO:0000313" key="1">
    <source>
        <dbReference type="EMBL" id="GBN18117.1"/>
    </source>
</evidence>
<organism evidence="1 2">
    <name type="scientific">Araneus ventricosus</name>
    <name type="common">Orbweaver spider</name>
    <name type="synonym">Epeira ventricosa</name>
    <dbReference type="NCBI Taxonomy" id="182803"/>
    <lineage>
        <taxon>Eukaryota</taxon>
        <taxon>Metazoa</taxon>
        <taxon>Ecdysozoa</taxon>
        <taxon>Arthropoda</taxon>
        <taxon>Chelicerata</taxon>
        <taxon>Arachnida</taxon>
        <taxon>Araneae</taxon>
        <taxon>Araneomorphae</taxon>
        <taxon>Entelegynae</taxon>
        <taxon>Araneoidea</taxon>
        <taxon>Araneidae</taxon>
        <taxon>Araneus</taxon>
    </lineage>
</organism>
<proteinExistence type="predicted"/>
<protein>
    <submittedName>
        <fullName evidence="1">Uncharacterized protein</fullName>
    </submittedName>
</protein>
<reference evidence="1 2" key="1">
    <citation type="journal article" date="2019" name="Sci. Rep.">
        <title>Orb-weaving spider Araneus ventricosus genome elucidates the spidroin gene catalogue.</title>
        <authorList>
            <person name="Kono N."/>
            <person name="Nakamura H."/>
            <person name="Ohtoshi R."/>
            <person name="Moran D.A.P."/>
            <person name="Shinohara A."/>
            <person name="Yoshida Y."/>
            <person name="Fujiwara M."/>
            <person name="Mori M."/>
            <person name="Tomita M."/>
            <person name="Arakawa K."/>
        </authorList>
    </citation>
    <scope>NUCLEOTIDE SEQUENCE [LARGE SCALE GENOMIC DNA]</scope>
</reference>
<keyword evidence="2" id="KW-1185">Reference proteome</keyword>
<dbReference type="AlphaFoldDB" id="A0A4Y2LXG6"/>
<sequence>MLLVKCRFWRENCMDTAFVKCSETSLQQPPFIPTELSALKGILFLEDKILYCQKLFLFFPLLSLNERPKVQEMKGMDFIEVQLVTTLLRGFK</sequence>
<dbReference type="Proteomes" id="UP000499080">
    <property type="component" value="Unassembled WGS sequence"/>
</dbReference>
<name>A0A4Y2LXG6_ARAVE</name>
<dbReference type="EMBL" id="BGPR01006338">
    <property type="protein sequence ID" value="GBN18117.1"/>
    <property type="molecule type" value="Genomic_DNA"/>
</dbReference>
<comment type="caution">
    <text evidence="1">The sequence shown here is derived from an EMBL/GenBank/DDBJ whole genome shotgun (WGS) entry which is preliminary data.</text>
</comment>
<accession>A0A4Y2LXG6</accession>